<dbReference type="GO" id="GO:0005524">
    <property type="term" value="F:ATP binding"/>
    <property type="evidence" value="ECO:0007669"/>
    <property type="project" value="UniProtKB-KW"/>
</dbReference>
<dbReference type="EMBL" id="MU863627">
    <property type="protein sequence ID" value="KAK4104020.1"/>
    <property type="molecule type" value="Genomic_DNA"/>
</dbReference>
<dbReference type="Gene3D" id="3.90.190.20">
    <property type="entry name" value="Mur ligase, C-terminal domain"/>
    <property type="match status" value="1"/>
</dbReference>
<evidence type="ECO:0000313" key="8">
    <source>
        <dbReference type="Proteomes" id="UP001305647"/>
    </source>
</evidence>
<dbReference type="AlphaFoldDB" id="A0AAN6T3R3"/>
<dbReference type="SUPFAM" id="SSF53244">
    <property type="entry name" value="MurD-like peptide ligases, peptide-binding domain"/>
    <property type="match status" value="1"/>
</dbReference>
<keyword evidence="2" id="KW-0436">Ligase</keyword>
<dbReference type="GO" id="GO:0005739">
    <property type="term" value="C:mitochondrion"/>
    <property type="evidence" value="ECO:0007669"/>
    <property type="project" value="TreeGrafter"/>
</dbReference>
<accession>A0AAN6T3R3</accession>
<dbReference type="PANTHER" id="PTHR11136:SF0">
    <property type="entry name" value="DIHYDROFOLATE SYNTHETASE-RELATED"/>
    <property type="match status" value="1"/>
</dbReference>
<dbReference type="InterPro" id="IPR036615">
    <property type="entry name" value="Mur_ligase_C_dom_sf"/>
</dbReference>
<sequence length="686" mass="74231">MIDLGLARVGRLVQHTPQTWKTIHVAGTNGKGSICAYLSSMLAASGLSWARFTSPHLIDRWDCIAVNGRPVSEAVFREAEDVIKKRDEGNRIGATEFELLTATAFEIFHRQKVEFGVVEVGLGGRLDATNVLKQKAVTVIAKIGLDHQSFLGNTIEQITLQKAGIMRPGVPCVVDGSNQPSVLKVIQDHARQVGAELHYPTTSTLAETLASEKLEPHQIQNLACAHMAFRLACPEKDSSLGQFLPAIKQMQWPGRLQTLDIPRIVGHPREVLLDGAHNPQSAEVLARYVQRHLRTRGQPVTWVLAATQGKDMDGIFGLLLRPGDQVAAVRFGPVDRMPWVKPADPAELLRLAVQHGAKDAATHDAGDDVKGALTWASQAAGDGPLSSCCTSATMPPSHLVVVCGHAIWLGGPKHGWDESEWLIESYKQGETPTFIEHIKAGLQVLSQDDSAVLVFSGGPTRPETALSEAQSYHNLALANGYFNLFPTTSTTTTTTTTKAELPPPPPPLSTSRILLEERALDSYSNILLSLVAFWRHHGGVWPSRLTIVSHGFKRERLVDGHCAAIGFPLDRVAFVGINPPGVVDDDDDHCITGTGVGSLAVGGGGGGEKGREMKRGVQLALGQWKEDPHGVGEELAGKRRARNCWGVHQRLFVDEGERERSGVDVRVLADGSESLVEGGRRPWGRG</sequence>
<dbReference type="GO" id="GO:0005829">
    <property type="term" value="C:cytosol"/>
    <property type="evidence" value="ECO:0007669"/>
    <property type="project" value="TreeGrafter"/>
</dbReference>
<keyword evidence="6" id="KW-0460">Magnesium</keyword>
<dbReference type="InterPro" id="IPR001645">
    <property type="entry name" value="Folylpolyglutamate_synth"/>
</dbReference>
<name>A0AAN6T3R3_9PEZI</name>
<reference evidence="7" key="1">
    <citation type="journal article" date="2023" name="Mol. Phylogenet. Evol.">
        <title>Genome-scale phylogeny and comparative genomics of the fungal order Sordariales.</title>
        <authorList>
            <person name="Hensen N."/>
            <person name="Bonometti L."/>
            <person name="Westerberg I."/>
            <person name="Brannstrom I.O."/>
            <person name="Guillou S."/>
            <person name="Cros-Aarteil S."/>
            <person name="Calhoun S."/>
            <person name="Haridas S."/>
            <person name="Kuo A."/>
            <person name="Mondo S."/>
            <person name="Pangilinan J."/>
            <person name="Riley R."/>
            <person name="LaButti K."/>
            <person name="Andreopoulos B."/>
            <person name="Lipzen A."/>
            <person name="Chen C."/>
            <person name="Yan M."/>
            <person name="Daum C."/>
            <person name="Ng V."/>
            <person name="Clum A."/>
            <person name="Steindorff A."/>
            <person name="Ohm R.A."/>
            <person name="Martin F."/>
            <person name="Silar P."/>
            <person name="Natvig D.O."/>
            <person name="Lalanne C."/>
            <person name="Gautier V."/>
            <person name="Ament-Velasquez S.L."/>
            <person name="Kruys A."/>
            <person name="Hutchinson M.I."/>
            <person name="Powell A.J."/>
            <person name="Barry K."/>
            <person name="Miller A.N."/>
            <person name="Grigoriev I.V."/>
            <person name="Debuchy R."/>
            <person name="Gladieux P."/>
            <person name="Hiltunen Thoren M."/>
            <person name="Johannesson H."/>
        </authorList>
    </citation>
    <scope>NUCLEOTIDE SEQUENCE</scope>
    <source>
        <strain evidence="7">CBS 757.83</strain>
    </source>
</reference>
<dbReference type="PROSITE" id="PS01011">
    <property type="entry name" value="FOLYLPOLYGLU_SYNT_1"/>
    <property type="match status" value="1"/>
</dbReference>
<dbReference type="SUPFAM" id="SSF53623">
    <property type="entry name" value="MurD-like peptide ligases, catalytic domain"/>
    <property type="match status" value="1"/>
</dbReference>
<proteinExistence type="inferred from homology"/>
<dbReference type="InterPro" id="IPR036565">
    <property type="entry name" value="Mur-like_cat_sf"/>
</dbReference>
<evidence type="ECO:0000256" key="4">
    <source>
        <dbReference type="ARBA" id="ARBA00022741"/>
    </source>
</evidence>
<reference evidence="7" key="2">
    <citation type="submission" date="2023-05" db="EMBL/GenBank/DDBJ databases">
        <authorList>
            <consortium name="Lawrence Berkeley National Laboratory"/>
            <person name="Steindorff A."/>
            <person name="Hensen N."/>
            <person name="Bonometti L."/>
            <person name="Westerberg I."/>
            <person name="Brannstrom I.O."/>
            <person name="Guillou S."/>
            <person name="Cros-Aarteil S."/>
            <person name="Calhoun S."/>
            <person name="Haridas S."/>
            <person name="Kuo A."/>
            <person name="Mondo S."/>
            <person name="Pangilinan J."/>
            <person name="Riley R."/>
            <person name="Labutti K."/>
            <person name="Andreopoulos B."/>
            <person name="Lipzen A."/>
            <person name="Chen C."/>
            <person name="Yanf M."/>
            <person name="Daum C."/>
            <person name="Ng V."/>
            <person name="Clum A."/>
            <person name="Ohm R."/>
            <person name="Martin F."/>
            <person name="Silar P."/>
            <person name="Natvig D."/>
            <person name="Lalanne C."/>
            <person name="Gautier V."/>
            <person name="Ament-Velasquez S.L."/>
            <person name="Kruys A."/>
            <person name="Hutchinson M.I."/>
            <person name="Powell A.J."/>
            <person name="Barry K."/>
            <person name="Miller A.N."/>
            <person name="Grigoriev I.V."/>
            <person name="Debuchy R."/>
            <person name="Gladieux P."/>
            <person name="Thoren M.H."/>
            <person name="Johannesson H."/>
        </authorList>
    </citation>
    <scope>NUCLEOTIDE SEQUENCE</scope>
    <source>
        <strain evidence="7">CBS 757.83</strain>
    </source>
</reference>
<dbReference type="InterPro" id="IPR018109">
    <property type="entry name" value="Folylpolyglutamate_synth_CS"/>
</dbReference>
<evidence type="ECO:0000256" key="1">
    <source>
        <dbReference type="ARBA" id="ARBA00008276"/>
    </source>
</evidence>
<dbReference type="Gene3D" id="3.40.1190.10">
    <property type="entry name" value="Mur-like, catalytic domain"/>
    <property type="match status" value="1"/>
</dbReference>
<protein>
    <submittedName>
        <fullName evidence="7">FolC bifunctional protein</fullName>
    </submittedName>
</protein>
<organism evidence="7 8">
    <name type="scientific">Parathielavia hyrcaniae</name>
    <dbReference type="NCBI Taxonomy" id="113614"/>
    <lineage>
        <taxon>Eukaryota</taxon>
        <taxon>Fungi</taxon>
        <taxon>Dikarya</taxon>
        <taxon>Ascomycota</taxon>
        <taxon>Pezizomycotina</taxon>
        <taxon>Sordariomycetes</taxon>
        <taxon>Sordariomycetidae</taxon>
        <taxon>Sordariales</taxon>
        <taxon>Chaetomiaceae</taxon>
        <taxon>Parathielavia</taxon>
    </lineage>
</organism>
<keyword evidence="4" id="KW-0547">Nucleotide-binding</keyword>
<dbReference type="PANTHER" id="PTHR11136">
    <property type="entry name" value="FOLYLPOLYGLUTAMATE SYNTHASE-RELATED"/>
    <property type="match status" value="1"/>
</dbReference>
<evidence type="ECO:0000313" key="7">
    <source>
        <dbReference type="EMBL" id="KAK4104020.1"/>
    </source>
</evidence>
<dbReference type="GO" id="GO:0004326">
    <property type="term" value="F:tetrahydrofolylpolyglutamate synthase activity"/>
    <property type="evidence" value="ECO:0007669"/>
    <property type="project" value="InterPro"/>
</dbReference>
<dbReference type="Proteomes" id="UP001305647">
    <property type="component" value="Unassembled WGS sequence"/>
</dbReference>
<evidence type="ECO:0000256" key="6">
    <source>
        <dbReference type="ARBA" id="ARBA00022842"/>
    </source>
</evidence>
<dbReference type="GO" id="GO:0008841">
    <property type="term" value="F:dihydrofolate synthase activity"/>
    <property type="evidence" value="ECO:0007669"/>
    <property type="project" value="TreeGrafter"/>
</dbReference>
<evidence type="ECO:0000256" key="3">
    <source>
        <dbReference type="ARBA" id="ARBA00022723"/>
    </source>
</evidence>
<gene>
    <name evidence="7" type="ORF">N658DRAFT_514030</name>
</gene>
<dbReference type="GO" id="GO:0046872">
    <property type="term" value="F:metal ion binding"/>
    <property type="evidence" value="ECO:0007669"/>
    <property type="project" value="UniProtKB-KW"/>
</dbReference>
<dbReference type="PROSITE" id="PS01012">
    <property type="entry name" value="FOLYLPOLYGLU_SYNT_2"/>
    <property type="match status" value="1"/>
</dbReference>
<evidence type="ECO:0000256" key="2">
    <source>
        <dbReference type="ARBA" id="ARBA00022598"/>
    </source>
</evidence>
<keyword evidence="5" id="KW-0067">ATP-binding</keyword>
<dbReference type="FunFam" id="3.40.1190.10:FF:000010">
    <property type="entry name" value="Dihydrofolate synthetase"/>
    <property type="match status" value="1"/>
</dbReference>
<dbReference type="NCBIfam" id="TIGR01499">
    <property type="entry name" value="folC"/>
    <property type="match status" value="1"/>
</dbReference>
<keyword evidence="8" id="KW-1185">Reference proteome</keyword>
<comment type="caution">
    <text evidence="7">The sequence shown here is derived from an EMBL/GenBank/DDBJ whole genome shotgun (WGS) entry which is preliminary data.</text>
</comment>
<comment type="similarity">
    <text evidence="1">Belongs to the folylpolyglutamate synthase family.</text>
</comment>
<keyword evidence="3" id="KW-0479">Metal-binding</keyword>
<evidence type="ECO:0000256" key="5">
    <source>
        <dbReference type="ARBA" id="ARBA00022840"/>
    </source>
</evidence>